<keyword evidence="2" id="KW-1185">Reference proteome</keyword>
<organism evidence="1 2">
    <name type="scientific">Catenulispora yoronensis</name>
    <dbReference type="NCBI Taxonomy" id="450799"/>
    <lineage>
        <taxon>Bacteria</taxon>
        <taxon>Bacillati</taxon>
        <taxon>Actinomycetota</taxon>
        <taxon>Actinomycetes</taxon>
        <taxon>Catenulisporales</taxon>
        <taxon>Catenulisporaceae</taxon>
        <taxon>Catenulispora</taxon>
    </lineage>
</organism>
<dbReference type="Proteomes" id="UP001500751">
    <property type="component" value="Unassembled WGS sequence"/>
</dbReference>
<name>A0ABP5H4K3_9ACTN</name>
<gene>
    <name evidence="1" type="ORF">GCM10009839_87660</name>
</gene>
<accession>A0ABP5H4K3</accession>
<proteinExistence type="predicted"/>
<dbReference type="EMBL" id="BAAAQN010000089">
    <property type="protein sequence ID" value="GAA2062902.1"/>
    <property type="molecule type" value="Genomic_DNA"/>
</dbReference>
<sequence>MLAKLPLLHHRLTVAEPATVITGATASAARPIPLTPEEVIDHLREHALELRYDSRTRTLETGSEHPVRITI</sequence>
<protein>
    <submittedName>
        <fullName evidence="1">Uncharacterized protein</fullName>
    </submittedName>
</protein>
<evidence type="ECO:0000313" key="2">
    <source>
        <dbReference type="Proteomes" id="UP001500751"/>
    </source>
</evidence>
<comment type="caution">
    <text evidence="1">The sequence shown here is derived from an EMBL/GenBank/DDBJ whole genome shotgun (WGS) entry which is preliminary data.</text>
</comment>
<reference evidence="2" key="1">
    <citation type="journal article" date="2019" name="Int. J. Syst. Evol. Microbiol.">
        <title>The Global Catalogue of Microorganisms (GCM) 10K type strain sequencing project: providing services to taxonomists for standard genome sequencing and annotation.</title>
        <authorList>
            <consortium name="The Broad Institute Genomics Platform"/>
            <consortium name="The Broad Institute Genome Sequencing Center for Infectious Disease"/>
            <person name="Wu L."/>
            <person name="Ma J."/>
        </authorList>
    </citation>
    <scope>NUCLEOTIDE SEQUENCE [LARGE SCALE GENOMIC DNA]</scope>
    <source>
        <strain evidence="2">JCM 16014</strain>
    </source>
</reference>
<evidence type="ECO:0000313" key="1">
    <source>
        <dbReference type="EMBL" id="GAA2062902.1"/>
    </source>
</evidence>